<dbReference type="PRINTS" id="PR00081">
    <property type="entry name" value="GDHRDH"/>
</dbReference>
<dbReference type="InterPro" id="IPR002347">
    <property type="entry name" value="SDR_fam"/>
</dbReference>
<dbReference type="InterPro" id="IPR036291">
    <property type="entry name" value="NAD(P)-bd_dom_sf"/>
</dbReference>
<dbReference type="SMR" id="A0A125QWU2"/>
<dbReference type="PANTHER" id="PTHR43008:SF4">
    <property type="entry name" value="CHAIN DEHYDROGENASE, PUTATIVE (AFU_ORTHOLOGUE AFUA_4G08710)-RELATED"/>
    <property type="match status" value="1"/>
</dbReference>
<dbReference type="RefSeq" id="WP_237244050.1">
    <property type="nucleotide sequence ID" value="NZ_KU237244.1"/>
</dbReference>
<dbReference type="EMBL" id="KU237244">
    <property type="protein sequence ID" value="ALZ45881.1"/>
    <property type="molecule type" value="Genomic_DNA"/>
</dbReference>
<evidence type="ECO:0000256" key="1">
    <source>
        <dbReference type="ARBA" id="ARBA00006484"/>
    </source>
</evidence>
<dbReference type="AlphaFoldDB" id="A0A125QWU2"/>
<dbReference type="Pfam" id="PF13561">
    <property type="entry name" value="adh_short_C2"/>
    <property type="match status" value="1"/>
</dbReference>
<evidence type="ECO:0000313" key="3">
    <source>
        <dbReference type="EMBL" id="ALZ45881.1"/>
    </source>
</evidence>
<dbReference type="PROSITE" id="PS00061">
    <property type="entry name" value="ADH_SHORT"/>
    <property type="match status" value="1"/>
</dbReference>
<evidence type="ECO:0000256" key="2">
    <source>
        <dbReference type="ARBA" id="ARBA00023002"/>
    </source>
</evidence>
<reference evidence="3" key="1">
    <citation type="submission" date="2017-08" db="EMBL/GenBank/DDBJ databases">
        <title>Complete sequence of the plasmid of the isoproturon degrdaing bacteria Sphingomonas sp. strain SH.</title>
        <authorList>
            <person name="Devers-Lamrani M."/>
            <person name="Hussain S."/>
            <person name="Storck V."/>
            <person name="Martin-Laurent F."/>
        </authorList>
    </citation>
    <scope>NUCLEOTIDE SEQUENCE</scope>
    <source>
        <strain evidence="3">SH</strain>
        <plasmid evidence="3">pSH</plasmid>
    </source>
</reference>
<comment type="similarity">
    <text evidence="1">Belongs to the short-chain dehydrogenases/reductases (SDR) family.</text>
</comment>
<sequence>MVREGLPGEVASVSLVANHSVLLIGSGSGLGRGVARGFVQAGAQVTIFDVSAEKVEDAREEFGDILAVQGDCSKVSDLVACRDKIIERHGKLDAVVCFQGIWDGNVPLKDIALDRIDELFRELFDVNVKGSLLAARVFHDLLQESRGALVLTSSNAAYAADGGGAFYSATKGAIKALTHQLAFEFSPYVRVNCVAPTAIGKSELRGPTALGLEGQKQSDIPKDTLLRAYRELSLIADFPEAEDYAWPYMFLASHSNKVMTGQTILADQGSLNRNFITPRSN</sequence>
<organism evidence="3">
    <name type="scientific">Sphingomonas sp. SH</name>
    <dbReference type="NCBI Taxonomy" id="849864"/>
    <lineage>
        <taxon>Bacteria</taxon>
        <taxon>Pseudomonadati</taxon>
        <taxon>Pseudomonadota</taxon>
        <taxon>Alphaproteobacteria</taxon>
        <taxon>Sphingomonadales</taxon>
        <taxon>Sphingomonadaceae</taxon>
        <taxon>Sphingomonas</taxon>
    </lineage>
</organism>
<dbReference type="SUPFAM" id="SSF51735">
    <property type="entry name" value="NAD(P)-binding Rossmann-fold domains"/>
    <property type="match status" value="1"/>
</dbReference>
<protein>
    <submittedName>
        <fullName evidence="3">Uncharacterized protein</fullName>
    </submittedName>
</protein>
<geneLocation type="plasmid" evidence="3">
    <name>pSH</name>
</geneLocation>
<keyword evidence="2" id="KW-0560">Oxidoreductase</keyword>
<name>A0A125QWU2_9SPHN</name>
<proteinExistence type="inferred from homology"/>
<accession>A0A125QWU2</accession>
<keyword evidence="3" id="KW-0614">Plasmid</keyword>
<dbReference type="GO" id="GO:0050664">
    <property type="term" value="F:oxidoreductase activity, acting on NAD(P)H, oxygen as acceptor"/>
    <property type="evidence" value="ECO:0007669"/>
    <property type="project" value="TreeGrafter"/>
</dbReference>
<dbReference type="PANTHER" id="PTHR43008">
    <property type="entry name" value="BENZIL REDUCTASE"/>
    <property type="match status" value="1"/>
</dbReference>
<dbReference type="InterPro" id="IPR020904">
    <property type="entry name" value="Sc_DH/Rdtase_CS"/>
</dbReference>
<dbReference type="Gene3D" id="3.40.50.720">
    <property type="entry name" value="NAD(P)-binding Rossmann-like Domain"/>
    <property type="match status" value="1"/>
</dbReference>